<evidence type="ECO:0000256" key="5">
    <source>
        <dbReference type="SAM" id="SignalP"/>
    </source>
</evidence>
<sequence>MWPTLLSLLSFGFCVSLRIWKPVGEYEKPSLSAWPSAMVPIGQTVTLRCQSDFRLKRFRLFKSDGTSLPELQGYHINNFTLGPVTRKHAGSYTCCGDYWDPHSDPLQIVVTGVFTKPSISAHPGPLVQEGRNVTLRCHSPLFDKFILHQGNSPGHFQRHRETFTGGHAAADFFIGPMTSGSVGTYRCYGSLSRSPYELSAPSDPMDIIITGLSKKPSLSAQGGPVMKPGESVTLICSSKHTFDQFHLQRKGKNLGRLLAGGRDPRGAVQAAFPLGPGTPAHSGVYRCYGSFNHSPYAWSDPSDPLLLSVTGCTTSTCPSTMDPHTTEEARLPQGHSSQLHLLLRLSVAFIYTSILLPNSHWCSTQNHKSEGGKNNVAIMEGEPKEDRTLKSEDSPEEDVIYTPLDHRTLSERLYTPTPLSPMHLSADPSIYEEFDEIQDHAEP</sequence>
<dbReference type="FunFam" id="2.60.40.10:FF:000049">
    <property type="entry name" value="Leukocyte immunoglobulin-like receptor subfamily B member 1"/>
    <property type="match status" value="3"/>
</dbReference>
<feature type="region of interest" description="Disordered" evidence="4">
    <location>
        <begin position="416"/>
        <end position="443"/>
    </location>
</feature>
<evidence type="ECO:0000256" key="1">
    <source>
        <dbReference type="ARBA" id="ARBA00022729"/>
    </source>
</evidence>
<dbReference type="AlphaFoldDB" id="A0A5J5MVT1"/>
<feature type="domain" description="Immunoglobulin" evidence="6">
    <location>
        <begin position="221"/>
        <end position="310"/>
    </location>
</feature>
<accession>A0A5J5MVT1</accession>
<dbReference type="SMART" id="SM00409">
    <property type="entry name" value="IG"/>
    <property type="match status" value="3"/>
</dbReference>
<evidence type="ECO:0000313" key="7">
    <source>
        <dbReference type="EMBL" id="KAB0384384.1"/>
    </source>
</evidence>
<keyword evidence="8" id="KW-1185">Reference proteome</keyword>
<dbReference type="GO" id="GO:0005886">
    <property type="term" value="C:plasma membrane"/>
    <property type="evidence" value="ECO:0007669"/>
    <property type="project" value="TreeGrafter"/>
</dbReference>
<dbReference type="InterPro" id="IPR013783">
    <property type="entry name" value="Ig-like_fold"/>
</dbReference>
<dbReference type="EMBL" id="VCEB01000002">
    <property type="protein sequence ID" value="KAB0384384.1"/>
    <property type="molecule type" value="Genomic_DNA"/>
</dbReference>
<feature type="signal peptide" evidence="5">
    <location>
        <begin position="1"/>
        <end position="16"/>
    </location>
</feature>
<evidence type="ECO:0000256" key="2">
    <source>
        <dbReference type="ARBA" id="ARBA00023157"/>
    </source>
</evidence>
<comment type="caution">
    <text evidence="7">The sequence shown here is derived from an EMBL/GenBank/DDBJ whole genome shotgun (WGS) entry which is preliminary data.</text>
</comment>
<proteinExistence type="predicted"/>
<dbReference type="Proteomes" id="UP000326062">
    <property type="component" value="Chromosome 2"/>
</dbReference>
<dbReference type="GO" id="GO:0002764">
    <property type="term" value="P:immune response-regulating signaling pathway"/>
    <property type="evidence" value="ECO:0007669"/>
    <property type="project" value="TreeGrafter"/>
</dbReference>
<dbReference type="SUPFAM" id="SSF48726">
    <property type="entry name" value="Immunoglobulin"/>
    <property type="match status" value="3"/>
</dbReference>
<keyword evidence="1 5" id="KW-0732">Signal</keyword>
<dbReference type="InterPro" id="IPR050412">
    <property type="entry name" value="Ig-like_Receptors_ImmuneReg"/>
</dbReference>
<feature type="chain" id="PRO_5023899212" description="Immunoglobulin domain-containing protein" evidence="5">
    <location>
        <begin position="17"/>
        <end position="443"/>
    </location>
</feature>
<dbReference type="InterPro" id="IPR013151">
    <property type="entry name" value="Immunoglobulin_dom"/>
</dbReference>
<evidence type="ECO:0000256" key="4">
    <source>
        <dbReference type="SAM" id="MobiDB-lite"/>
    </source>
</evidence>
<evidence type="ECO:0000256" key="3">
    <source>
        <dbReference type="ARBA" id="ARBA00023319"/>
    </source>
</evidence>
<keyword evidence="2" id="KW-1015">Disulfide bond</keyword>
<dbReference type="InterPro" id="IPR036179">
    <property type="entry name" value="Ig-like_dom_sf"/>
</dbReference>
<evidence type="ECO:0000259" key="6">
    <source>
        <dbReference type="SMART" id="SM00409"/>
    </source>
</evidence>
<feature type="domain" description="Immunoglobulin" evidence="6">
    <location>
        <begin position="34"/>
        <end position="111"/>
    </location>
</feature>
<protein>
    <recommendedName>
        <fullName evidence="6">Immunoglobulin domain-containing protein</fullName>
    </recommendedName>
</protein>
<dbReference type="Gene3D" id="2.60.40.10">
    <property type="entry name" value="Immunoglobulins"/>
    <property type="match status" value="3"/>
</dbReference>
<reference evidence="7 8" key="1">
    <citation type="submission" date="2019-06" db="EMBL/GenBank/DDBJ databases">
        <title>Discovery of a novel chromosome fission-fusion reversal in muntjac.</title>
        <authorList>
            <person name="Mudd A.B."/>
            <person name="Bredeson J.V."/>
            <person name="Baum R."/>
            <person name="Hockemeyer D."/>
            <person name="Rokhsar D.S."/>
        </authorList>
    </citation>
    <scope>NUCLEOTIDE SEQUENCE [LARGE SCALE GENOMIC DNA]</scope>
    <source>
        <strain evidence="7">UCam_UCB_Mr</strain>
        <tissue evidence="7">Fibroblast cell line</tissue>
    </source>
</reference>
<gene>
    <name evidence="7" type="ORF">FD755_006301</name>
</gene>
<feature type="compositionally biased region" description="Basic and acidic residues" evidence="4">
    <location>
        <begin position="382"/>
        <end position="393"/>
    </location>
</feature>
<evidence type="ECO:0000313" key="8">
    <source>
        <dbReference type="Proteomes" id="UP000326062"/>
    </source>
</evidence>
<dbReference type="InterPro" id="IPR003599">
    <property type="entry name" value="Ig_sub"/>
</dbReference>
<dbReference type="Pfam" id="PF00047">
    <property type="entry name" value="ig"/>
    <property type="match status" value="3"/>
</dbReference>
<feature type="domain" description="Immunoglobulin" evidence="6">
    <location>
        <begin position="122"/>
        <end position="201"/>
    </location>
</feature>
<organism evidence="7 8">
    <name type="scientific">Muntiacus reevesi</name>
    <name type="common">Reeves' muntjac</name>
    <name type="synonym">Cervus reevesi</name>
    <dbReference type="NCBI Taxonomy" id="9886"/>
    <lineage>
        <taxon>Eukaryota</taxon>
        <taxon>Metazoa</taxon>
        <taxon>Chordata</taxon>
        <taxon>Craniata</taxon>
        <taxon>Vertebrata</taxon>
        <taxon>Euteleostomi</taxon>
        <taxon>Mammalia</taxon>
        <taxon>Eutheria</taxon>
        <taxon>Laurasiatheria</taxon>
        <taxon>Artiodactyla</taxon>
        <taxon>Ruminantia</taxon>
        <taxon>Pecora</taxon>
        <taxon>Cervidae</taxon>
        <taxon>Muntiacinae</taxon>
        <taxon>Muntiacus</taxon>
    </lineage>
</organism>
<dbReference type="PANTHER" id="PTHR11738">
    <property type="entry name" value="MHC CLASS I NK CELL RECEPTOR"/>
    <property type="match status" value="1"/>
</dbReference>
<keyword evidence="3" id="KW-0393">Immunoglobulin domain</keyword>
<dbReference type="PANTHER" id="PTHR11738:SF192">
    <property type="entry name" value="KILLER CELL IMMUNOGLOBULIN-LIKE RECEPTOR-LIKE PROTEIN KIR3DX1-RELATED"/>
    <property type="match status" value="1"/>
</dbReference>
<name>A0A5J5MVT1_MUNRE</name>
<feature type="region of interest" description="Disordered" evidence="4">
    <location>
        <begin position="382"/>
        <end position="404"/>
    </location>
</feature>